<dbReference type="InterPro" id="IPR011050">
    <property type="entry name" value="Pectin_lyase_fold/virulence"/>
</dbReference>
<protein>
    <submittedName>
        <fullName evidence="2">Uncharacterized protein</fullName>
    </submittedName>
</protein>
<evidence type="ECO:0000256" key="1">
    <source>
        <dbReference type="SAM" id="SignalP"/>
    </source>
</evidence>
<dbReference type="EMBL" id="JAXAVU010000016">
    <property type="protein sequence ID" value="MDX8148764.1"/>
    <property type="molecule type" value="Genomic_DNA"/>
</dbReference>
<feature type="signal peptide" evidence="1">
    <location>
        <begin position="1"/>
        <end position="32"/>
    </location>
</feature>
<reference evidence="2 3" key="1">
    <citation type="submission" date="2023-11" db="EMBL/GenBank/DDBJ databases">
        <title>Lentzea sokolovensis, sp. nov., Lentzea kristufkii, sp. nov., and Lentzea miocenensis, sp. nov., rare actinobacteria from Sokolov Coal Basin, Miocene lacustrine sediment, Czech Republic.</title>
        <authorList>
            <person name="Lara A."/>
            <person name="Kotroba L."/>
            <person name="Nouioui I."/>
            <person name="Neumann-Schaal M."/>
            <person name="Mast Y."/>
            <person name="Chronakova A."/>
        </authorList>
    </citation>
    <scope>NUCLEOTIDE SEQUENCE [LARGE SCALE GENOMIC DNA]</scope>
    <source>
        <strain evidence="2 3">BCCO 10_0061</strain>
    </source>
</reference>
<gene>
    <name evidence="2" type="ORF">SK854_42075</name>
</gene>
<dbReference type="InterPro" id="IPR012334">
    <property type="entry name" value="Pectin_lyas_fold"/>
</dbReference>
<evidence type="ECO:0000313" key="2">
    <source>
        <dbReference type="EMBL" id="MDX8148764.1"/>
    </source>
</evidence>
<dbReference type="Proteomes" id="UP001285352">
    <property type="component" value="Unassembled WGS sequence"/>
</dbReference>
<evidence type="ECO:0000313" key="3">
    <source>
        <dbReference type="Proteomes" id="UP001285352"/>
    </source>
</evidence>
<keyword evidence="3" id="KW-1185">Reference proteome</keyword>
<dbReference type="SUPFAM" id="SSF51126">
    <property type="entry name" value="Pectin lyase-like"/>
    <property type="match status" value="1"/>
</dbReference>
<keyword evidence="1" id="KW-0732">Signal</keyword>
<dbReference type="RefSeq" id="WP_319980736.1">
    <property type="nucleotide sequence ID" value="NZ_JAXAVU010000016.1"/>
</dbReference>
<sequence>MRTHAGYERALARAAVVVAAVVVVAGAPPATAAGPADGFAGVTALGQGGTTGGAGGAVVTATTTAQFLDHIARPEPLVVQVRGTIALPTGTSDGMPPTT</sequence>
<name>A0ABU4VAH0_9PSEU</name>
<organism evidence="2 3">
    <name type="scientific">Lentzea sokolovensis</name>
    <dbReference type="NCBI Taxonomy" id="3095429"/>
    <lineage>
        <taxon>Bacteria</taxon>
        <taxon>Bacillati</taxon>
        <taxon>Actinomycetota</taxon>
        <taxon>Actinomycetes</taxon>
        <taxon>Pseudonocardiales</taxon>
        <taxon>Pseudonocardiaceae</taxon>
        <taxon>Lentzea</taxon>
    </lineage>
</organism>
<comment type="caution">
    <text evidence="2">The sequence shown here is derived from an EMBL/GenBank/DDBJ whole genome shotgun (WGS) entry which is preliminary data.</text>
</comment>
<accession>A0ABU4VAH0</accession>
<dbReference type="Gene3D" id="2.160.20.10">
    <property type="entry name" value="Single-stranded right-handed beta-helix, Pectin lyase-like"/>
    <property type="match status" value="1"/>
</dbReference>
<feature type="chain" id="PRO_5045568226" evidence="1">
    <location>
        <begin position="33"/>
        <end position="99"/>
    </location>
</feature>
<proteinExistence type="predicted"/>